<organism evidence="5 6">
    <name type="scientific">Gloeocapsopsis crepidinum LEGE 06123</name>
    <dbReference type="NCBI Taxonomy" id="588587"/>
    <lineage>
        <taxon>Bacteria</taxon>
        <taxon>Bacillati</taxon>
        <taxon>Cyanobacteriota</taxon>
        <taxon>Cyanophyceae</taxon>
        <taxon>Oscillatoriophycideae</taxon>
        <taxon>Chroococcales</taxon>
        <taxon>Chroococcaceae</taxon>
        <taxon>Gloeocapsopsis</taxon>
    </lineage>
</organism>
<dbReference type="SMART" id="SM00065">
    <property type="entry name" value="GAF"/>
    <property type="match status" value="1"/>
</dbReference>
<gene>
    <name evidence="5" type="ORF">IQ230_18050</name>
</gene>
<keyword evidence="6" id="KW-1185">Reference proteome</keyword>
<evidence type="ECO:0000256" key="1">
    <source>
        <dbReference type="ARBA" id="ARBA00022679"/>
    </source>
</evidence>
<accession>A0ABR9UV97</accession>
<dbReference type="InterPro" id="IPR011004">
    <property type="entry name" value="Trimer_LpxA-like_sf"/>
</dbReference>
<dbReference type="InterPro" id="IPR051159">
    <property type="entry name" value="Hexapeptide_acetyltransf"/>
</dbReference>
<evidence type="ECO:0000313" key="5">
    <source>
        <dbReference type="EMBL" id="MBE9192222.1"/>
    </source>
</evidence>
<dbReference type="PROSITE" id="PS00101">
    <property type="entry name" value="HEXAPEP_TRANSFERASES"/>
    <property type="match status" value="1"/>
</dbReference>
<name>A0ABR9UV97_9CHRO</name>
<dbReference type="PANTHER" id="PTHR23416">
    <property type="entry name" value="SIALIC ACID SYNTHASE-RELATED"/>
    <property type="match status" value="1"/>
</dbReference>
<dbReference type="InterPro" id="IPR003018">
    <property type="entry name" value="GAF"/>
</dbReference>
<feature type="compositionally biased region" description="Polar residues" evidence="3">
    <location>
        <begin position="224"/>
        <end position="233"/>
    </location>
</feature>
<dbReference type="InterPro" id="IPR018357">
    <property type="entry name" value="Hexapep_transf_CS"/>
</dbReference>
<feature type="domain" description="GAF" evidence="4">
    <location>
        <begin position="274"/>
        <end position="419"/>
    </location>
</feature>
<comment type="caution">
    <text evidence="5">The sequence shown here is derived from an EMBL/GenBank/DDBJ whole genome shotgun (WGS) entry which is preliminary data.</text>
</comment>
<dbReference type="SUPFAM" id="SSF51161">
    <property type="entry name" value="Trimeric LpxA-like enzymes"/>
    <property type="match status" value="2"/>
</dbReference>
<protein>
    <submittedName>
        <fullName evidence="5">GAF domain-containing protein</fullName>
    </submittedName>
</protein>
<evidence type="ECO:0000256" key="3">
    <source>
        <dbReference type="SAM" id="MobiDB-lite"/>
    </source>
</evidence>
<dbReference type="Pfam" id="PF13185">
    <property type="entry name" value="GAF_2"/>
    <property type="match status" value="1"/>
</dbReference>
<dbReference type="PANTHER" id="PTHR23416:SF78">
    <property type="entry name" value="LIPOPOLYSACCHARIDE BIOSYNTHESIS O-ACETYL TRANSFERASE WBBJ-RELATED"/>
    <property type="match status" value="1"/>
</dbReference>
<dbReference type="Gene3D" id="2.160.10.10">
    <property type="entry name" value="Hexapeptide repeat proteins"/>
    <property type="match status" value="2"/>
</dbReference>
<feature type="region of interest" description="Disordered" evidence="3">
    <location>
        <begin position="221"/>
        <end position="240"/>
    </location>
</feature>
<dbReference type="EMBL" id="JADEWN010000049">
    <property type="protein sequence ID" value="MBE9192222.1"/>
    <property type="molecule type" value="Genomic_DNA"/>
</dbReference>
<proteinExistence type="predicted"/>
<keyword evidence="1" id="KW-0808">Transferase</keyword>
<dbReference type="InterPro" id="IPR001451">
    <property type="entry name" value="Hexapep"/>
</dbReference>
<dbReference type="Pfam" id="PF00132">
    <property type="entry name" value="Hexapep"/>
    <property type="match status" value="1"/>
</dbReference>
<dbReference type="Proteomes" id="UP000651156">
    <property type="component" value="Unassembled WGS sequence"/>
</dbReference>
<evidence type="ECO:0000313" key="6">
    <source>
        <dbReference type="Proteomes" id="UP000651156"/>
    </source>
</evidence>
<dbReference type="SUPFAM" id="SSF55781">
    <property type="entry name" value="GAF domain-like"/>
    <property type="match status" value="1"/>
</dbReference>
<keyword evidence="2" id="KW-0677">Repeat</keyword>
<dbReference type="CDD" id="cd04647">
    <property type="entry name" value="LbH_MAT_like"/>
    <property type="match status" value="1"/>
</dbReference>
<dbReference type="InterPro" id="IPR029016">
    <property type="entry name" value="GAF-like_dom_sf"/>
</dbReference>
<sequence>MNAVKFPFISQHFRWKEAVVTTLLGWVPLSVGRALRRRTYSSIFAQFGNSVQIKTGVELIHTSRIEIGNGVRIDRGVCLRNTGQNSRIRLRDFVKIDLGVIIKTHKSGDIEIGNNTYVGPYTCLSGNYIKIGRDCRIASHLGIYANNHNFGDPNRTIRGQGSSYKGIVIEDNCWLGSGVKVLDGVTVGQGSVIGAGAVVTKNIPPYSVAVGVPARVIKNRRTQEQTTTSQVSKENTDNDDNLTVCSDTNMVETENTHHKAQQLVQKDTDLRNSMLETPLYQLLNGMRQIVNMDTATVLLQTQDKEQLAVHTSIGLEDEITAGIRIPLRQGFAGRIAAECQLMIVEDLSTIEVVSPILRNKGLHSMLGIPLQAEGEVLGVFHVGSYVSRKFTRDEVKLLEYFANCLGFAIAHAEGLIIPLWKHQVVPQT</sequence>
<reference evidence="5 6" key="1">
    <citation type="submission" date="2020-10" db="EMBL/GenBank/DDBJ databases">
        <authorList>
            <person name="Castelo-Branco R."/>
            <person name="Eusebio N."/>
            <person name="Adriana R."/>
            <person name="Vieira A."/>
            <person name="Brugerolle De Fraissinette N."/>
            <person name="Rezende De Castro R."/>
            <person name="Schneider M.P."/>
            <person name="Vasconcelos V."/>
            <person name="Leao P.N."/>
        </authorList>
    </citation>
    <scope>NUCLEOTIDE SEQUENCE [LARGE SCALE GENOMIC DNA]</scope>
    <source>
        <strain evidence="5 6">LEGE 06123</strain>
    </source>
</reference>
<evidence type="ECO:0000259" key="4">
    <source>
        <dbReference type="SMART" id="SM00065"/>
    </source>
</evidence>
<evidence type="ECO:0000256" key="2">
    <source>
        <dbReference type="ARBA" id="ARBA00022737"/>
    </source>
</evidence>
<dbReference type="Gene3D" id="3.30.450.40">
    <property type="match status" value="1"/>
</dbReference>